<accession>A0A550CP22</accession>
<gene>
    <name evidence="2" type="ORF">BD626DRAFT_159771</name>
</gene>
<sequence>MLPYKSDDGFPRRPPSPTINGALNATSALITSPDNATVTSQTQNITITDRGASKSQAALPAPRSVASAATQRASTNKATIAMTKSNIHSAANDPFPLSITHPSTGNIGSTAESGSHRILPHRRENNGKTLVLLEPESERMGRVPLAQRIDEHIIWVRQLMDTYSESAAQEIMDELEGKQCELTAGKYLLREIEGIQALQGRLANARLASATQVAGLRKTGKGKKNNGHQ</sequence>
<dbReference type="EMBL" id="VDMD01000003">
    <property type="protein sequence ID" value="TRM66527.1"/>
    <property type="molecule type" value="Genomic_DNA"/>
</dbReference>
<protein>
    <submittedName>
        <fullName evidence="2">Uncharacterized protein</fullName>
    </submittedName>
</protein>
<evidence type="ECO:0000256" key="1">
    <source>
        <dbReference type="SAM" id="MobiDB-lite"/>
    </source>
</evidence>
<proteinExistence type="predicted"/>
<keyword evidence="3" id="KW-1185">Reference proteome</keyword>
<name>A0A550CP22_9AGAR</name>
<dbReference type="AlphaFoldDB" id="A0A550CP22"/>
<organism evidence="2 3">
    <name type="scientific">Schizophyllum amplum</name>
    <dbReference type="NCBI Taxonomy" id="97359"/>
    <lineage>
        <taxon>Eukaryota</taxon>
        <taxon>Fungi</taxon>
        <taxon>Dikarya</taxon>
        <taxon>Basidiomycota</taxon>
        <taxon>Agaricomycotina</taxon>
        <taxon>Agaricomycetes</taxon>
        <taxon>Agaricomycetidae</taxon>
        <taxon>Agaricales</taxon>
        <taxon>Schizophyllaceae</taxon>
        <taxon>Schizophyllum</taxon>
    </lineage>
</organism>
<reference evidence="2 3" key="1">
    <citation type="journal article" date="2019" name="New Phytol.">
        <title>Comparative genomics reveals unique wood-decay strategies and fruiting body development in the Schizophyllaceae.</title>
        <authorList>
            <person name="Almasi E."/>
            <person name="Sahu N."/>
            <person name="Krizsan K."/>
            <person name="Balint B."/>
            <person name="Kovacs G.M."/>
            <person name="Kiss B."/>
            <person name="Cseklye J."/>
            <person name="Drula E."/>
            <person name="Henrissat B."/>
            <person name="Nagy I."/>
            <person name="Chovatia M."/>
            <person name="Adam C."/>
            <person name="LaButti K."/>
            <person name="Lipzen A."/>
            <person name="Riley R."/>
            <person name="Grigoriev I.V."/>
            <person name="Nagy L.G."/>
        </authorList>
    </citation>
    <scope>NUCLEOTIDE SEQUENCE [LARGE SCALE GENOMIC DNA]</scope>
    <source>
        <strain evidence="2 3">NL-1724</strain>
    </source>
</reference>
<comment type="caution">
    <text evidence="2">The sequence shown here is derived from an EMBL/GenBank/DDBJ whole genome shotgun (WGS) entry which is preliminary data.</text>
</comment>
<evidence type="ECO:0000313" key="2">
    <source>
        <dbReference type="EMBL" id="TRM66527.1"/>
    </source>
</evidence>
<evidence type="ECO:0000313" key="3">
    <source>
        <dbReference type="Proteomes" id="UP000320762"/>
    </source>
</evidence>
<dbReference type="Proteomes" id="UP000320762">
    <property type="component" value="Unassembled WGS sequence"/>
</dbReference>
<feature type="region of interest" description="Disordered" evidence="1">
    <location>
        <begin position="49"/>
        <end position="72"/>
    </location>
</feature>